<dbReference type="Gene3D" id="1.20.910.10">
    <property type="entry name" value="Heme oxygenase-like"/>
    <property type="match status" value="1"/>
</dbReference>
<evidence type="ECO:0000313" key="2">
    <source>
        <dbReference type="Proteomes" id="UP000523821"/>
    </source>
</evidence>
<evidence type="ECO:0000313" key="1">
    <source>
        <dbReference type="EMBL" id="MBB5754886.1"/>
    </source>
</evidence>
<dbReference type="InterPro" id="IPR016053">
    <property type="entry name" value="Haem_Oase-like"/>
</dbReference>
<dbReference type="EMBL" id="JACHOO010000011">
    <property type="protein sequence ID" value="MBB5754886.1"/>
    <property type="molecule type" value="Genomic_DNA"/>
</dbReference>
<dbReference type="GO" id="GO:0006788">
    <property type="term" value="P:heme oxidation"/>
    <property type="evidence" value="ECO:0007669"/>
    <property type="project" value="InterPro"/>
</dbReference>
<gene>
    <name evidence="1" type="ORF">GGQ63_003983</name>
</gene>
<comment type="caution">
    <text evidence="1">The sequence shown here is derived from an EMBL/GenBank/DDBJ whole genome shotgun (WGS) entry which is preliminary data.</text>
</comment>
<sequence>MRASTAAAEPAGLAGHLKAATAASHHRLDAAIAAARPFESRARYARFLAVQFAFHRAVDPLYADPDLAALLPDLAGRRRLPAVAADLADLGAPPPAGEAAPLFAPALPADRAAAAGALYVAEGSRLGAAFLLAAVAGLGLSERFGARHLAGHPDGRARHWRRFTEALDGLALGADEEARAAVAAEAAFAHVEGLVARWFAA</sequence>
<dbReference type="RefSeq" id="WP_183858324.1">
    <property type="nucleotide sequence ID" value="NZ_JACHOO010000011.1"/>
</dbReference>
<dbReference type="Proteomes" id="UP000523821">
    <property type="component" value="Unassembled WGS sequence"/>
</dbReference>
<dbReference type="Pfam" id="PF01126">
    <property type="entry name" value="Heme_oxygenase"/>
    <property type="match status" value="1"/>
</dbReference>
<dbReference type="InterPro" id="IPR016084">
    <property type="entry name" value="Haem_Oase-like_multi-hlx"/>
</dbReference>
<name>A0A7W9FQG9_9HYPH</name>
<accession>A0A7W9FQG9</accession>
<reference evidence="1 2" key="1">
    <citation type="submission" date="2020-08" db="EMBL/GenBank/DDBJ databases">
        <title>Genomic Encyclopedia of Type Strains, Phase IV (KMG-IV): sequencing the most valuable type-strain genomes for metagenomic binning, comparative biology and taxonomic classification.</title>
        <authorList>
            <person name="Goeker M."/>
        </authorList>
    </citation>
    <scope>NUCLEOTIDE SEQUENCE [LARGE SCALE GENOMIC DNA]</scope>
    <source>
        <strain evidence="1 2">DSM 16268</strain>
    </source>
</reference>
<proteinExistence type="predicted"/>
<dbReference type="GO" id="GO:0004392">
    <property type="term" value="F:heme oxygenase (decyclizing) activity"/>
    <property type="evidence" value="ECO:0007669"/>
    <property type="project" value="InterPro"/>
</dbReference>
<keyword evidence="2" id="KW-1185">Reference proteome</keyword>
<dbReference type="AlphaFoldDB" id="A0A7W9FQG9"/>
<organism evidence="1 2">
    <name type="scientific">Prosthecomicrobium pneumaticum</name>
    <dbReference type="NCBI Taxonomy" id="81895"/>
    <lineage>
        <taxon>Bacteria</taxon>
        <taxon>Pseudomonadati</taxon>
        <taxon>Pseudomonadota</taxon>
        <taxon>Alphaproteobacteria</taxon>
        <taxon>Hyphomicrobiales</taxon>
        <taxon>Kaistiaceae</taxon>
        <taxon>Prosthecomicrobium</taxon>
    </lineage>
</organism>
<dbReference type="SUPFAM" id="SSF48613">
    <property type="entry name" value="Heme oxygenase-like"/>
    <property type="match status" value="1"/>
</dbReference>
<protein>
    <submittedName>
        <fullName evidence="1">Heme oxygenase</fullName>
    </submittedName>
</protein>
<dbReference type="CDD" id="cd19166">
    <property type="entry name" value="HemeO-bac"/>
    <property type="match status" value="1"/>
</dbReference>